<protein>
    <submittedName>
        <fullName evidence="1">Uncharacterized protein</fullName>
    </submittedName>
</protein>
<accession>A0A7W3XPM3</accession>
<name>A0A7W3XPM3_9BACL</name>
<comment type="caution">
    <text evidence="1">The sequence shown here is derived from an EMBL/GenBank/DDBJ whole genome shotgun (WGS) entry which is preliminary data.</text>
</comment>
<proteinExistence type="predicted"/>
<dbReference type="RefSeq" id="WP_182533852.1">
    <property type="nucleotide sequence ID" value="NZ_JACJIP010000001.1"/>
</dbReference>
<evidence type="ECO:0000313" key="2">
    <source>
        <dbReference type="Proteomes" id="UP000567067"/>
    </source>
</evidence>
<keyword evidence="2" id="KW-1185">Reference proteome</keyword>
<reference evidence="1 2" key="1">
    <citation type="submission" date="2020-08" db="EMBL/GenBank/DDBJ databases">
        <title>Genomic Encyclopedia of Type Strains, Phase III (KMG-III): the genomes of soil and plant-associated and newly described type strains.</title>
        <authorList>
            <person name="Whitman W."/>
        </authorList>
    </citation>
    <scope>NUCLEOTIDE SEQUENCE [LARGE SCALE GENOMIC DNA]</scope>
    <source>
        <strain evidence="1 2">CECT 8693</strain>
    </source>
</reference>
<sequence length="54" mass="6271">MKKITYPPSSINFLLYMQLFVVQARKMVNYTKKEDYHSLPPIGNAEKVIVIPSE</sequence>
<evidence type="ECO:0000313" key="1">
    <source>
        <dbReference type="EMBL" id="MBA9083687.1"/>
    </source>
</evidence>
<organism evidence="1 2">
    <name type="scientific">Fontibacillus solani</name>
    <dbReference type="NCBI Taxonomy" id="1572857"/>
    <lineage>
        <taxon>Bacteria</taxon>
        <taxon>Bacillati</taxon>
        <taxon>Bacillota</taxon>
        <taxon>Bacilli</taxon>
        <taxon>Bacillales</taxon>
        <taxon>Paenibacillaceae</taxon>
        <taxon>Fontibacillus</taxon>
    </lineage>
</organism>
<dbReference type="EMBL" id="JACJIP010000001">
    <property type="protein sequence ID" value="MBA9083687.1"/>
    <property type="molecule type" value="Genomic_DNA"/>
</dbReference>
<dbReference type="Proteomes" id="UP000567067">
    <property type="component" value="Unassembled WGS sequence"/>
</dbReference>
<gene>
    <name evidence="1" type="ORF">FHR92_000130</name>
</gene>
<dbReference type="AlphaFoldDB" id="A0A7W3XPM3"/>